<dbReference type="Proteomes" id="UP000028640">
    <property type="component" value="Unassembled WGS sequence"/>
</dbReference>
<dbReference type="GeneID" id="78379218"/>
<evidence type="ECO:0000256" key="1">
    <source>
        <dbReference type="ARBA" id="ARBA00004141"/>
    </source>
</evidence>
<gene>
    <name evidence="7" type="ORF">GEAM_0877</name>
</gene>
<evidence type="ECO:0000313" key="7">
    <source>
        <dbReference type="EMBL" id="KFC84365.1"/>
    </source>
</evidence>
<sequence>MANMVFCRGCGKEIHETARSCPHCGALNTVPGSKNRIVAALLAFFLGAFGVHKFYLGKIGQGFLYLLFCWTFIPSVVAFVEFIIYLCTSDEDFARKYG</sequence>
<accession>A0A085GKX0</accession>
<proteinExistence type="predicted"/>
<feature type="transmembrane region" description="Helical" evidence="5">
    <location>
        <begin position="63"/>
        <end position="86"/>
    </location>
</feature>
<evidence type="ECO:0000256" key="2">
    <source>
        <dbReference type="ARBA" id="ARBA00022692"/>
    </source>
</evidence>
<keyword evidence="3 5" id="KW-1133">Transmembrane helix</keyword>
<comment type="caution">
    <text evidence="7">The sequence shown here is derived from an EMBL/GenBank/DDBJ whole genome shotgun (WGS) entry which is preliminary data.</text>
</comment>
<dbReference type="AlphaFoldDB" id="A0A085GKX0"/>
<keyword evidence="2 5" id="KW-0812">Transmembrane</keyword>
<feature type="transmembrane region" description="Helical" evidence="5">
    <location>
        <begin position="37"/>
        <end position="56"/>
    </location>
</feature>
<keyword evidence="4 5" id="KW-0472">Membrane</keyword>
<dbReference type="OrthoDB" id="9816361at2"/>
<protein>
    <recommendedName>
        <fullName evidence="6">TM2 domain-containing protein</fullName>
    </recommendedName>
</protein>
<dbReference type="Pfam" id="PF05154">
    <property type="entry name" value="TM2"/>
    <property type="match status" value="1"/>
</dbReference>
<feature type="domain" description="TM2" evidence="6">
    <location>
        <begin position="33"/>
        <end position="83"/>
    </location>
</feature>
<dbReference type="GO" id="GO:0016020">
    <property type="term" value="C:membrane"/>
    <property type="evidence" value="ECO:0007669"/>
    <property type="project" value="UniProtKB-SubCell"/>
</dbReference>
<evidence type="ECO:0000256" key="3">
    <source>
        <dbReference type="ARBA" id="ARBA00022989"/>
    </source>
</evidence>
<comment type="subcellular location">
    <subcellularLocation>
        <location evidence="1">Membrane</location>
        <topology evidence="1">Multi-pass membrane protein</topology>
    </subcellularLocation>
</comment>
<dbReference type="STRING" id="910964.GEAM_0877"/>
<evidence type="ECO:0000256" key="5">
    <source>
        <dbReference type="SAM" id="Phobius"/>
    </source>
</evidence>
<dbReference type="InterPro" id="IPR007829">
    <property type="entry name" value="TM2"/>
</dbReference>
<organism evidence="7 8">
    <name type="scientific">Ewingella americana (strain ATCC 33852 / DSM 4580 / CCUG 14506 / JCM 5911 / LMG 7869 / NCTC 12157 / CDC 1468-78)</name>
    <dbReference type="NCBI Taxonomy" id="910964"/>
    <lineage>
        <taxon>Bacteria</taxon>
        <taxon>Pseudomonadati</taxon>
        <taxon>Pseudomonadota</taxon>
        <taxon>Gammaproteobacteria</taxon>
        <taxon>Enterobacterales</taxon>
        <taxon>Yersiniaceae</taxon>
        <taxon>Ewingella</taxon>
    </lineage>
</organism>
<reference evidence="7 8" key="1">
    <citation type="submission" date="2014-05" db="EMBL/GenBank/DDBJ databases">
        <title>ATOL: Assembling a taxonomically balanced genome-scale reconstruction of the evolutionary history of the Enterobacteriaceae.</title>
        <authorList>
            <person name="Plunkett G.III."/>
            <person name="Neeno-Eckwall E.C."/>
            <person name="Glasner J.D."/>
            <person name="Perna N.T."/>
        </authorList>
    </citation>
    <scope>NUCLEOTIDE SEQUENCE [LARGE SCALE GENOMIC DNA]</scope>
    <source>
        <strain evidence="7 8">ATCC 33852</strain>
    </source>
</reference>
<keyword evidence="8" id="KW-1185">Reference proteome</keyword>
<dbReference type="eggNOG" id="COG2314">
    <property type="taxonomic scope" value="Bacteria"/>
</dbReference>
<evidence type="ECO:0000313" key="8">
    <source>
        <dbReference type="Proteomes" id="UP000028640"/>
    </source>
</evidence>
<evidence type="ECO:0000256" key="4">
    <source>
        <dbReference type="ARBA" id="ARBA00023136"/>
    </source>
</evidence>
<evidence type="ECO:0000259" key="6">
    <source>
        <dbReference type="Pfam" id="PF05154"/>
    </source>
</evidence>
<dbReference type="RefSeq" id="WP_034788735.1">
    <property type="nucleotide sequence ID" value="NZ_JMPJ01000028.1"/>
</dbReference>
<dbReference type="EMBL" id="JMPJ01000028">
    <property type="protein sequence ID" value="KFC84365.1"/>
    <property type="molecule type" value="Genomic_DNA"/>
</dbReference>
<name>A0A085GKX0_EWIA3</name>